<keyword evidence="2" id="KW-0548">Nucleotidyltransferase</keyword>
<protein>
    <recommendedName>
        <fullName evidence="1">RNA-directed DNA polymerase</fullName>
        <ecNumber evidence="1">2.7.7.49</ecNumber>
    </recommendedName>
</protein>
<evidence type="ECO:0000256" key="4">
    <source>
        <dbReference type="ARBA" id="ARBA00022759"/>
    </source>
</evidence>
<dbReference type="PROSITE" id="PS50158">
    <property type="entry name" value="ZF_CCHC"/>
    <property type="match status" value="1"/>
</dbReference>
<dbReference type="CDD" id="cd05481">
    <property type="entry name" value="retropepsin_like_LTR_1"/>
    <property type="match status" value="1"/>
</dbReference>
<dbReference type="Gene3D" id="1.10.340.70">
    <property type="match status" value="1"/>
</dbReference>
<feature type="region of interest" description="Disordered" evidence="7">
    <location>
        <begin position="188"/>
        <end position="217"/>
    </location>
</feature>
<keyword evidence="2" id="KW-0808">Transferase</keyword>
<evidence type="ECO:0000259" key="10">
    <source>
        <dbReference type="PROSITE" id="PS50994"/>
    </source>
</evidence>
<evidence type="ECO:0000256" key="5">
    <source>
        <dbReference type="ARBA" id="ARBA00022918"/>
    </source>
</evidence>
<dbReference type="PANTHER" id="PTHR37984">
    <property type="entry name" value="PROTEIN CBG26694"/>
    <property type="match status" value="1"/>
</dbReference>
<dbReference type="CDD" id="cd01647">
    <property type="entry name" value="RT_LTR"/>
    <property type="match status" value="1"/>
</dbReference>
<dbReference type="Pfam" id="PF17921">
    <property type="entry name" value="Integrase_H2C2"/>
    <property type="match status" value="1"/>
</dbReference>
<dbReference type="Gene3D" id="3.30.70.270">
    <property type="match status" value="2"/>
</dbReference>
<evidence type="ECO:0000313" key="11">
    <source>
        <dbReference type="EMBL" id="KAI9563918.1"/>
    </source>
</evidence>
<organism evidence="11 12">
    <name type="scientific">Daphnia sinensis</name>
    <dbReference type="NCBI Taxonomy" id="1820382"/>
    <lineage>
        <taxon>Eukaryota</taxon>
        <taxon>Metazoa</taxon>
        <taxon>Ecdysozoa</taxon>
        <taxon>Arthropoda</taxon>
        <taxon>Crustacea</taxon>
        <taxon>Branchiopoda</taxon>
        <taxon>Diplostraca</taxon>
        <taxon>Cladocera</taxon>
        <taxon>Anomopoda</taxon>
        <taxon>Daphniidae</taxon>
        <taxon>Daphnia</taxon>
        <taxon>Daphnia similis group</taxon>
    </lineage>
</organism>
<comment type="caution">
    <text evidence="11">The sequence shown here is derived from an EMBL/GenBank/DDBJ whole genome shotgun (WGS) entry which is preliminary data.</text>
</comment>
<dbReference type="InterPro" id="IPR036397">
    <property type="entry name" value="RNaseH_sf"/>
</dbReference>
<dbReference type="InterPro" id="IPR041577">
    <property type="entry name" value="RT_RNaseH_2"/>
</dbReference>
<dbReference type="Proteomes" id="UP000820818">
    <property type="component" value="Linkage Group LG2"/>
</dbReference>
<feature type="domain" description="Integrase catalytic" evidence="10">
    <location>
        <begin position="1024"/>
        <end position="1188"/>
    </location>
</feature>
<gene>
    <name evidence="11" type="ORF">GHT06_011386</name>
</gene>
<dbReference type="SUPFAM" id="SSF53098">
    <property type="entry name" value="Ribonuclease H-like"/>
    <property type="match status" value="1"/>
</dbReference>
<dbReference type="GO" id="GO:0003676">
    <property type="term" value="F:nucleic acid binding"/>
    <property type="evidence" value="ECO:0007669"/>
    <property type="project" value="InterPro"/>
</dbReference>
<dbReference type="Gene3D" id="3.30.420.10">
    <property type="entry name" value="Ribonuclease H-like superfamily/Ribonuclease H"/>
    <property type="match status" value="1"/>
</dbReference>
<keyword evidence="5" id="KW-0695">RNA-directed DNA polymerase</keyword>
<keyword evidence="6" id="KW-0862">Zinc</keyword>
<keyword evidence="6" id="KW-0863">Zinc-finger</keyword>
<evidence type="ECO:0000259" key="8">
    <source>
        <dbReference type="PROSITE" id="PS50158"/>
    </source>
</evidence>
<dbReference type="GO" id="GO:0004519">
    <property type="term" value="F:endonuclease activity"/>
    <property type="evidence" value="ECO:0007669"/>
    <property type="project" value="UniProtKB-KW"/>
</dbReference>
<accession>A0AAD5LKC5</accession>
<name>A0AAD5LKC5_9CRUS</name>
<keyword evidence="12" id="KW-1185">Reference proteome</keyword>
<dbReference type="InterPro" id="IPR001878">
    <property type="entry name" value="Znf_CCHC"/>
</dbReference>
<dbReference type="PANTHER" id="PTHR37984:SF8">
    <property type="entry name" value="CCHC-TYPE DOMAIN-CONTAINING PROTEIN"/>
    <property type="match status" value="1"/>
</dbReference>
<dbReference type="InterPro" id="IPR001584">
    <property type="entry name" value="Integrase_cat-core"/>
</dbReference>
<evidence type="ECO:0000256" key="1">
    <source>
        <dbReference type="ARBA" id="ARBA00012493"/>
    </source>
</evidence>
<dbReference type="PROSITE" id="PS50994">
    <property type="entry name" value="INTEGRASE"/>
    <property type="match status" value="1"/>
</dbReference>
<dbReference type="InterPro" id="IPR043128">
    <property type="entry name" value="Rev_trsase/Diguanyl_cyclase"/>
</dbReference>
<reference evidence="11 12" key="1">
    <citation type="submission" date="2022-05" db="EMBL/GenBank/DDBJ databases">
        <title>A multi-omics perspective on studying reproductive biology in Daphnia sinensis.</title>
        <authorList>
            <person name="Jia J."/>
        </authorList>
    </citation>
    <scope>NUCLEOTIDE SEQUENCE [LARGE SCALE GENOMIC DNA]</scope>
    <source>
        <strain evidence="11 12">WSL</strain>
    </source>
</reference>
<evidence type="ECO:0000256" key="2">
    <source>
        <dbReference type="ARBA" id="ARBA00022695"/>
    </source>
</evidence>
<dbReference type="AlphaFoldDB" id="A0AAD5LKC5"/>
<evidence type="ECO:0000313" key="12">
    <source>
        <dbReference type="Proteomes" id="UP000820818"/>
    </source>
</evidence>
<feature type="domain" description="CCHC-type" evidence="8">
    <location>
        <begin position="228"/>
        <end position="241"/>
    </location>
</feature>
<dbReference type="Pfam" id="PF00665">
    <property type="entry name" value="rve"/>
    <property type="match status" value="1"/>
</dbReference>
<keyword evidence="3" id="KW-0540">Nuclease</keyword>
<evidence type="ECO:0000256" key="6">
    <source>
        <dbReference type="PROSITE-ProRule" id="PRU00047"/>
    </source>
</evidence>
<dbReference type="FunFam" id="3.10.20.370:FF:000001">
    <property type="entry name" value="Retrovirus-related Pol polyprotein from transposon 17.6-like protein"/>
    <property type="match status" value="1"/>
</dbReference>
<evidence type="ECO:0000259" key="9">
    <source>
        <dbReference type="PROSITE" id="PS50878"/>
    </source>
</evidence>
<keyword evidence="4" id="KW-0255">Endonuclease</keyword>
<dbReference type="FunFam" id="3.30.70.270:FF:000026">
    <property type="entry name" value="Transposon Ty3-G Gag-Pol polyprotein"/>
    <property type="match status" value="1"/>
</dbReference>
<dbReference type="SUPFAM" id="SSF56672">
    <property type="entry name" value="DNA/RNA polymerases"/>
    <property type="match status" value="1"/>
</dbReference>
<feature type="compositionally biased region" description="Polar residues" evidence="7">
    <location>
        <begin position="251"/>
        <end position="267"/>
    </location>
</feature>
<sequence length="1253" mass="140504">MAVSLKFPDPFNFSASNLALEWEEWRTQFEWFITATRKGEKDEDVLVGVLLSLLGREGLKIYGTFVFATAGDDKKIKTVLDRYSDYFAPLKSEVFDRFRFHKRHQKPGEPFDAWLVELRSMVKSCNYGTEAVVNSILRDQIVLGVASDPVREKLLYETNLSLAGACGIVRACEASVSQLSQILSPPEAVHAVKDKSSQERHQHRQHKTSGQQHSGSGGCNCSAINITCYQCGKTGHYARWCSRTENLPHRPSSTASRQMAQGATQAETAVRQRPAQRGTYMQQRLHAVESEGALPQEDVRYLDEEYVTHELKSSEDGEEWHESLSVDGSSPIRFKLDSGATCNVLPLEDFRRVQRAVVLSAGPRVRNYGAKGGYLKVMGVFVGSVTSRGAQHTVKFVVVDEPGQPPILGLPTCIAMKLIKRVHAVTVDQPVELPVLPVQYDIKLATGDNFVDPVVCAAGRLPFLLEDKVYAKLAQMVDDGIIAPVVEPTSWVSRMMVVGKPDGDVRICLDPSELNKAIQRQHFSVPTVEHLFAKIGKAKYFCSLDAASGFYQIPLTEEASYLCTMATPKGRFRYLRLPFGLKSAPEVYLQVMSDLFGDLPGVIIYFDDFLVTGETKAELELNLRRVLLRCREKNLKLQLKKCRFFLQQLPWLGHVIGHGTLRPDPEKVDAIVNMPDPTDKQSLQRLLGMVTYLDKFCKDLATLTRPLRDILKKEAAWCWDEQQRKAMTTLKTVLSSLPVLRLFDVSKPVLVSVDASPVGLGAVLIQDGQPVAFSSTTLTATQRRYCQIEKELLAIQFGLLRFRQYVYGQRVIVESDHKPLVGLLDKPIAACSPRIQRMRLQLQRFDFQVVYKPGKELFIADTLSRAPSPHLYDDDATADCEEQVHHVLTSIVPAESTRRRYADATSRDPTLQHLQSVMEAGWPEHRRNCPDSVKPFWPVRHDLTSVDGVLLVGTRLVVPFALRKEALDGVHDGHFGESKCVLRARSSVYWPGWEDQVRNVVASCATCQEHRHRNPRLPLFPVRIPDHPFQLVSADLFEFSQVSYLLLVDSYSKWPCVVAMKSTTSAALIGEVTRIFCDFGRPEVLESDNGTQFSSAEFREFCRTMGVQQVSSSPEFAQSNGLVERHIQTVKRTLLKMFADGKSLWESLAAIRSTPVSPTLPAPSAGSPTTRASSLHIGQPVRALVGRRWLHGKIHSVCPEPQSYVIRLDDGRYFRRTRWAINIDRGTQSQPLAIPGVMRGFLLTKKRAQKVAL</sequence>
<dbReference type="GO" id="GO:0008270">
    <property type="term" value="F:zinc ion binding"/>
    <property type="evidence" value="ECO:0007669"/>
    <property type="project" value="UniProtKB-KW"/>
</dbReference>
<dbReference type="InterPro" id="IPR043502">
    <property type="entry name" value="DNA/RNA_pol_sf"/>
</dbReference>
<evidence type="ECO:0000256" key="3">
    <source>
        <dbReference type="ARBA" id="ARBA00022722"/>
    </source>
</evidence>
<dbReference type="GO" id="GO:0003964">
    <property type="term" value="F:RNA-directed DNA polymerase activity"/>
    <property type="evidence" value="ECO:0007669"/>
    <property type="project" value="UniProtKB-KW"/>
</dbReference>
<dbReference type="GO" id="GO:0042575">
    <property type="term" value="C:DNA polymerase complex"/>
    <property type="evidence" value="ECO:0007669"/>
    <property type="project" value="UniProtKB-ARBA"/>
</dbReference>
<dbReference type="Pfam" id="PF17919">
    <property type="entry name" value="RT_RNaseH_2"/>
    <property type="match status" value="1"/>
</dbReference>
<dbReference type="InterPro" id="IPR050951">
    <property type="entry name" value="Retrovirus_Pol_polyprotein"/>
</dbReference>
<proteinExistence type="predicted"/>
<dbReference type="InterPro" id="IPR012337">
    <property type="entry name" value="RNaseH-like_sf"/>
</dbReference>
<dbReference type="Gene3D" id="3.10.10.10">
    <property type="entry name" value="HIV Type 1 Reverse Transcriptase, subunit A, domain 1"/>
    <property type="match status" value="1"/>
</dbReference>
<dbReference type="EC" id="2.7.7.49" evidence="1"/>
<dbReference type="InterPro" id="IPR000477">
    <property type="entry name" value="RT_dom"/>
</dbReference>
<keyword evidence="4" id="KW-0378">Hydrolase</keyword>
<feature type="compositionally biased region" description="Basic and acidic residues" evidence="7">
    <location>
        <begin position="190"/>
        <end position="200"/>
    </location>
</feature>
<dbReference type="CDD" id="cd09274">
    <property type="entry name" value="RNase_HI_RT_Ty3"/>
    <property type="match status" value="1"/>
</dbReference>
<dbReference type="PROSITE" id="PS50878">
    <property type="entry name" value="RT_POL"/>
    <property type="match status" value="1"/>
</dbReference>
<dbReference type="Pfam" id="PF00078">
    <property type="entry name" value="RVT_1"/>
    <property type="match status" value="1"/>
</dbReference>
<evidence type="ECO:0000256" key="7">
    <source>
        <dbReference type="SAM" id="MobiDB-lite"/>
    </source>
</evidence>
<feature type="region of interest" description="Disordered" evidence="7">
    <location>
        <begin position="249"/>
        <end position="272"/>
    </location>
</feature>
<keyword evidence="6" id="KW-0479">Metal-binding</keyword>
<dbReference type="EMBL" id="WJBH02000002">
    <property type="protein sequence ID" value="KAI9563918.1"/>
    <property type="molecule type" value="Genomic_DNA"/>
</dbReference>
<feature type="domain" description="Reverse transcriptase" evidence="9">
    <location>
        <begin position="479"/>
        <end position="656"/>
    </location>
</feature>
<dbReference type="InterPro" id="IPR041588">
    <property type="entry name" value="Integrase_H2C2"/>
</dbReference>
<dbReference type="GO" id="GO:0015074">
    <property type="term" value="P:DNA integration"/>
    <property type="evidence" value="ECO:0007669"/>
    <property type="project" value="InterPro"/>
</dbReference>
<dbReference type="FunFam" id="1.10.340.70:FF:000004">
    <property type="entry name" value="Retrovirus-related Pol polyprotein from transposon 297-like Protein"/>
    <property type="match status" value="1"/>
</dbReference>